<evidence type="ECO:0000313" key="3">
    <source>
        <dbReference type="EMBL" id="KAG9343843.1"/>
    </source>
</evidence>
<evidence type="ECO:0000256" key="1">
    <source>
        <dbReference type="SAM" id="MobiDB-lite"/>
    </source>
</evidence>
<comment type="caution">
    <text evidence="3">The sequence shown here is derived from an EMBL/GenBank/DDBJ whole genome shotgun (WGS) entry which is preliminary data.</text>
</comment>
<dbReference type="InterPro" id="IPR000467">
    <property type="entry name" value="G_patch_dom"/>
</dbReference>
<sequence>MYRHCDTAPEGKFEVLKGQGKVTPLPHTEPRQHVHVPLQSELELKEKVTVVCGDGVYIPGSLPYNCRCAHSRTEQYFVSRSQYRPSRAVTGSLTGQPCSLVMTCGHQRHAGIRERPTPSPSPPNNVQCCSQNSLAQPPPHVFTSADSLEQLLCDLSNNTSTGDRQRRDGRKLRRKSNGVSGSMGGRDKSGQCLFWVVNPTSFIGPNQRQPTEPRCGRRDNIGHRLLQKHGWKLGQGLGKTMQGWGMGSLGQEKWRGLGAVLCPTVVGNQKLRKRTGRLQAGVTQVWRNDGIMEGVVLGLPRKPQDPSLVSARTRMAEERRLLFASPISGGGGWSECVILGGGRDGVGGRLGAGCAEAGR</sequence>
<organism evidence="3 4">
    <name type="scientific">Albula glossodonta</name>
    <name type="common">roundjaw bonefish</name>
    <dbReference type="NCBI Taxonomy" id="121402"/>
    <lineage>
        <taxon>Eukaryota</taxon>
        <taxon>Metazoa</taxon>
        <taxon>Chordata</taxon>
        <taxon>Craniata</taxon>
        <taxon>Vertebrata</taxon>
        <taxon>Euteleostomi</taxon>
        <taxon>Actinopterygii</taxon>
        <taxon>Neopterygii</taxon>
        <taxon>Teleostei</taxon>
        <taxon>Albuliformes</taxon>
        <taxon>Albulidae</taxon>
        <taxon>Albula</taxon>
    </lineage>
</organism>
<dbReference type="OrthoDB" id="8477138at2759"/>
<proteinExistence type="predicted"/>
<feature type="domain" description="G-patch" evidence="2">
    <location>
        <begin position="218"/>
        <end position="243"/>
    </location>
</feature>
<feature type="region of interest" description="Disordered" evidence="1">
    <location>
        <begin position="156"/>
        <end position="185"/>
    </location>
</feature>
<dbReference type="Proteomes" id="UP000824540">
    <property type="component" value="Unassembled WGS sequence"/>
</dbReference>
<feature type="region of interest" description="Disordered" evidence="1">
    <location>
        <begin position="111"/>
        <end position="132"/>
    </location>
</feature>
<dbReference type="PROSITE" id="PS50174">
    <property type="entry name" value="G_PATCH"/>
    <property type="match status" value="1"/>
</dbReference>
<dbReference type="AlphaFoldDB" id="A0A8T2NSD3"/>
<dbReference type="Pfam" id="PF01585">
    <property type="entry name" value="G-patch"/>
    <property type="match status" value="1"/>
</dbReference>
<gene>
    <name evidence="3" type="ORF">JZ751_013224</name>
</gene>
<accession>A0A8T2NSD3</accession>
<dbReference type="EMBL" id="JAFBMS010000022">
    <property type="protein sequence ID" value="KAG9343843.1"/>
    <property type="molecule type" value="Genomic_DNA"/>
</dbReference>
<keyword evidence="4" id="KW-1185">Reference proteome</keyword>
<evidence type="ECO:0000259" key="2">
    <source>
        <dbReference type="PROSITE" id="PS50174"/>
    </source>
</evidence>
<feature type="compositionally biased region" description="Basic residues" evidence="1">
    <location>
        <begin position="167"/>
        <end position="176"/>
    </location>
</feature>
<protein>
    <recommendedName>
        <fullName evidence="2">G-patch domain-containing protein</fullName>
    </recommendedName>
</protein>
<name>A0A8T2NSD3_9TELE</name>
<reference evidence="3" key="1">
    <citation type="thesis" date="2021" institute="BYU ScholarsArchive" country="Provo, UT, USA">
        <title>Applications of and Algorithms for Genome Assembly and Genomic Analyses with an Emphasis on Marine Teleosts.</title>
        <authorList>
            <person name="Pickett B.D."/>
        </authorList>
    </citation>
    <scope>NUCLEOTIDE SEQUENCE</scope>
    <source>
        <strain evidence="3">HI-2016</strain>
    </source>
</reference>
<evidence type="ECO:0000313" key="4">
    <source>
        <dbReference type="Proteomes" id="UP000824540"/>
    </source>
</evidence>
<dbReference type="GO" id="GO:0003676">
    <property type="term" value="F:nucleic acid binding"/>
    <property type="evidence" value="ECO:0007669"/>
    <property type="project" value="InterPro"/>
</dbReference>